<sequence>MELDSKNLGRLKHVADPREVWTSESGDFTPWLAENIDVLADELGMTLTVVGTEVLVGQFRLDIQAQDDDGRVVIVENQLERTDHSHLGQCLVYAAGLEASTVIWVSRQFRDDFRRALDWLNERTDQGIQFFGVEVGVVQIGESGPRAPVFEVVSRPNDWAKGVKTNPGGGAGASTETPLNQARQDLFAEILDAVNSARPAVRVPARNTNNSWINFASGPFGAWGLAQINDGRVRVEAYLDSGDGIRNKALFDKFAAEPDMWNEKAGIDLTFEEMDGRRACRIATHSAPTNLLTLSPIDREALKAWATQAFLAMYDALDGPLRLTAKAVRNATAQSHQVNAESALAPGADMAD</sequence>
<feature type="domain" description="DUF4268" evidence="1">
    <location>
        <begin position="202"/>
        <end position="317"/>
    </location>
</feature>
<evidence type="ECO:0000313" key="2">
    <source>
        <dbReference type="EMBL" id="SES42354.1"/>
    </source>
</evidence>
<dbReference type="Pfam" id="PF14088">
    <property type="entry name" value="DUF4268"/>
    <property type="match status" value="1"/>
</dbReference>
<protein>
    <recommendedName>
        <fullName evidence="1">DUF4268 domain-containing protein</fullName>
    </recommendedName>
</protein>
<reference evidence="3" key="1">
    <citation type="submission" date="2016-10" db="EMBL/GenBank/DDBJ databases">
        <authorList>
            <person name="Varghese N."/>
            <person name="Submissions S."/>
        </authorList>
    </citation>
    <scope>NUCLEOTIDE SEQUENCE [LARGE SCALE GENOMIC DNA]</scope>
    <source>
        <strain evidence="3">CGMCC 1.6963</strain>
    </source>
</reference>
<gene>
    <name evidence="2" type="ORF">SAMN05216199_3489</name>
</gene>
<accession>A0A1H9X8A5</accession>
<dbReference type="Gene3D" id="3.40.1350.10">
    <property type="match status" value="1"/>
</dbReference>
<dbReference type="InterPro" id="IPR025364">
    <property type="entry name" value="DUF4268"/>
</dbReference>
<evidence type="ECO:0000259" key="1">
    <source>
        <dbReference type="Pfam" id="PF14088"/>
    </source>
</evidence>
<dbReference type="InterPro" id="IPR011856">
    <property type="entry name" value="tRNA_endonuc-like_dom_sf"/>
</dbReference>
<dbReference type="Proteomes" id="UP000199019">
    <property type="component" value="Unassembled WGS sequence"/>
</dbReference>
<dbReference type="EMBL" id="FOHB01000007">
    <property type="protein sequence ID" value="SES42354.1"/>
    <property type="molecule type" value="Genomic_DNA"/>
</dbReference>
<evidence type="ECO:0000313" key="3">
    <source>
        <dbReference type="Proteomes" id="UP000199019"/>
    </source>
</evidence>
<proteinExistence type="predicted"/>
<dbReference type="GO" id="GO:0003676">
    <property type="term" value="F:nucleic acid binding"/>
    <property type="evidence" value="ECO:0007669"/>
    <property type="project" value="InterPro"/>
</dbReference>
<dbReference type="OrthoDB" id="570199at2"/>
<name>A0A1H9X8A5_9MICO</name>
<keyword evidence="3" id="KW-1185">Reference proteome</keyword>
<organism evidence="2 3">
    <name type="scientific">Pedococcus cremeus</name>
    <dbReference type="NCBI Taxonomy" id="587636"/>
    <lineage>
        <taxon>Bacteria</taxon>
        <taxon>Bacillati</taxon>
        <taxon>Actinomycetota</taxon>
        <taxon>Actinomycetes</taxon>
        <taxon>Micrococcales</taxon>
        <taxon>Intrasporangiaceae</taxon>
        <taxon>Pedococcus</taxon>
    </lineage>
</organism>
<dbReference type="AlphaFoldDB" id="A0A1H9X8A5"/>
<dbReference type="STRING" id="587636.SAMN05216199_3489"/>